<dbReference type="EMBL" id="JAJNOC010000001">
    <property type="protein sequence ID" value="MCD2515477.1"/>
    <property type="molecule type" value="Genomic_DNA"/>
</dbReference>
<keyword evidence="2" id="KW-1185">Reference proteome</keyword>
<sequence length="187" mass="20925">MNKTYSPVLLQKMADLIGEQGHFDRSGDIRSWEDETDRRLYTVVMPSGFDQAAHLVFTLPTITSNVYVTVSDADPMLVRTVLGTVENQELESGVLPGNVLLLDDARLRTHDVCGVIFLVSDLFNCLDNLPGDIECEGERYQILTVVFLTHDEHRIWKEQGHDALMEHWEAVDKDLIAFGAPGPGVTL</sequence>
<evidence type="ECO:0008006" key="3">
    <source>
        <dbReference type="Google" id="ProtNLM"/>
    </source>
</evidence>
<gene>
    <name evidence="1" type="ORF">LQ564_04025</name>
</gene>
<protein>
    <recommendedName>
        <fullName evidence="3">Suppressor of fused protein (SUFU)</fullName>
    </recommendedName>
</protein>
<evidence type="ECO:0000313" key="1">
    <source>
        <dbReference type="EMBL" id="MCD2515477.1"/>
    </source>
</evidence>
<proteinExistence type="predicted"/>
<comment type="caution">
    <text evidence="1">The sequence shown here is derived from an EMBL/GenBank/DDBJ whole genome shotgun (WGS) entry which is preliminary data.</text>
</comment>
<dbReference type="Proteomes" id="UP001179361">
    <property type="component" value="Unassembled WGS sequence"/>
</dbReference>
<organism evidence="1 2">
    <name type="scientific">Massilia phyllostachyos</name>
    <dbReference type="NCBI Taxonomy" id="2898585"/>
    <lineage>
        <taxon>Bacteria</taxon>
        <taxon>Pseudomonadati</taxon>
        <taxon>Pseudomonadota</taxon>
        <taxon>Betaproteobacteria</taxon>
        <taxon>Burkholderiales</taxon>
        <taxon>Oxalobacteraceae</taxon>
        <taxon>Telluria group</taxon>
        <taxon>Massilia</taxon>
    </lineage>
</organism>
<reference evidence="1" key="1">
    <citation type="submission" date="2021-11" db="EMBL/GenBank/DDBJ databases">
        <title>The complete genome of Massilia sp sp. G4R7.</title>
        <authorList>
            <person name="Liu L."/>
            <person name="Yue J."/>
            <person name="Yuan J."/>
            <person name="Yang F."/>
            <person name="Li L."/>
        </authorList>
    </citation>
    <scope>NUCLEOTIDE SEQUENCE</scope>
    <source>
        <strain evidence="1">G4R7</strain>
    </source>
</reference>
<accession>A0ABS8Q150</accession>
<name>A0ABS8Q150_9BURK</name>
<dbReference type="RefSeq" id="WP_231056784.1">
    <property type="nucleotide sequence ID" value="NZ_JAJNOC010000001.1"/>
</dbReference>
<evidence type="ECO:0000313" key="2">
    <source>
        <dbReference type="Proteomes" id="UP001179361"/>
    </source>
</evidence>